<dbReference type="AlphaFoldDB" id="A0A7C9HTI5"/>
<organism evidence="1 2">
    <name type="scientific">Deinococcus arboris</name>
    <dbReference type="NCBI Taxonomy" id="2682977"/>
    <lineage>
        <taxon>Bacteria</taxon>
        <taxon>Thermotogati</taxon>
        <taxon>Deinococcota</taxon>
        <taxon>Deinococci</taxon>
        <taxon>Deinococcales</taxon>
        <taxon>Deinococcaceae</taxon>
        <taxon>Deinococcus</taxon>
    </lineage>
</organism>
<dbReference type="RefSeq" id="WP_157460669.1">
    <property type="nucleotide sequence ID" value="NZ_WQLB01000031.1"/>
</dbReference>
<evidence type="ECO:0000313" key="2">
    <source>
        <dbReference type="Proteomes" id="UP000483286"/>
    </source>
</evidence>
<keyword evidence="2" id="KW-1185">Reference proteome</keyword>
<protein>
    <submittedName>
        <fullName evidence="1">Uncharacterized protein</fullName>
    </submittedName>
</protein>
<proteinExistence type="predicted"/>
<reference evidence="1 2" key="1">
    <citation type="submission" date="2019-12" db="EMBL/GenBank/DDBJ databases">
        <title>Deinococcus sp. HMF7620 Genome sequencing and assembly.</title>
        <authorList>
            <person name="Kang H."/>
            <person name="Kim H."/>
            <person name="Joh K."/>
        </authorList>
    </citation>
    <scope>NUCLEOTIDE SEQUENCE [LARGE SCALE GENOMIC DNA]</scope>
    <source>
        <strain evidence="1 2">HMF7620</strain>
    </source>
</reference>
<evidence type="ECO:0000313" key="1">
    <source>
        <dbReference type="EMBL" id="MVN88609.1"/>
    </source>
</evidence>
<gene>
    <name evidence="1" type="ORF">GO986_17880</name>
</gene>
<comment type="caution">
    <text evidence="1">The sequence shown here is derived from an EMBL/GenBank/DDBJ whole genome shotgun (WGS) entry which is preliminary data.</text>
</comment>
<name>A0A7C9HTI5_9DEIO</name>
<dbReference type="EMBL" id="WQLB01000031">
    <property type="protein sequence ID" value="MVN88609.1"/>
    <property type="molecule type" value="Genomic_DNA"/>
</dbReference>
<sequence>MNRLSFVLSTLISDARRLPVHASAPFKLKEGLIVAVRLEDQTPVLHLTRDALTPPSRVEAATCGQALNWWGPRVVDALENGLRALLVREAVAPTTGFCPGRPMHELPRKLPMHTLCGLAVAGDWVTILQCAQDQYRWRTIRGPHHGEGAYSRLQGFLDDLRANPRKGSESG</sequence>
<accession>A0A7C9HTI5</accession>
<dbReference type="Proteomes" id="UP000483286">
    <property type="component" value="Unassembled WGS sequence"/>
</dbReference>